<protein>
    <submittedName>
        <fullName evidence="2">Uncharacterized protein</fullName>
    </submittedName>
</protein>
<evidence type="ECO:0000313" key="2">
    <source>
        <dbReference type="EMBL" id="KAF6746583.1"/>
    </source>
</evidence>
<gene>
    <name evidence="2" type="ORF">DFP72DRAFT_1152273</name>
</gene>
<dbReference type="EMBL" id="JACGCI010000091">
    <property type="protein sequence ID" value="KAF6746583.1"/>
    <property type="molecule type" value="Genomic_DNA"/>
</dbReference>
<sequence>MCVKSNTVNADAKQGYARTKRAYTPKLSGGGGIQWYQLLAESLTMWSYATPETRGESRPVQAHEGTSRHEHCRARRISGRWGGLSSAMTTKGEHDGYWQASTQLLAADAMVRSCRAWRVHVAQGQERSKAAEHSPRTEPFQGSKRVETRGWAGYARNMRVSMANWDTRRKRTVLVLVPSPPQKGIATFSTKDDDLNTYYPSALWKCACRSTYWIRILATTKIDALLHTRCSLPHITISLSPISIIQHPYYRLQRQISSDTCRAPSAASPRTSNGAAAVPDSPSTTGRFQPSANFKSDIEPRLFLPPALASPQHIQGPNPSPNPRRPDSMLLSSGQTIARTKSLRPFRAFVSLAVGLDREGEGLGARLEESLECEVVGRVEASLRGVPGVVPIVVGEIREAVGGRATMVKAVRSLTLHNMKKQRDHSHLAVLDIPPAKRTKESTNTFHRRNNQQLSIVPLPSRSANIRMNDSIATRNVNEAQVLAHGTFNEGAQRGVLEGV</sequence>
<feature type="compositionally biased region" description="Polar residues" evidence="1">
    <location>
        <begin position="281"/>
        <end position="291"/>
    </location>
</feature>
<name>A0A8H6LWK1_9AGAR</name>
<feature type="region of interest" description="Disordered" evidence="1">
    <location>
        <begin position="309"/>
        <end position="330"/>
    </location>
</feature>
<proteinExistence type="predicted"/>
<evidence type="ECO:0000313" key="3">
    <source>
        <dbReference type="Proteomes" id="UP000521943"/>
    </source>
</evidence>
<accession>A0A8H6LWK1</accession>
<keyword evidence="3" id="KW-1185">Reference proteome</keyword>
<feature type="region of interest" description="Disordered" evidence="1">
    <location>
        <begin position="260"/>
        <end position="291"/>
    </location>
</feature>
<dbReference type="Proteomes" id="UP000521943">
    <property type="component" value="Unassembled WGS sequence"/>
</dbReference>
<organism evidence="2 3">
    <name type="scientific">Ephemerocybe angulata</name>
    <dbReference type="NCBI Taxonomy" id="980116"/>
    <lineage>
        <taxon>Eukaryota</taxon>
        <taxon>Fungi</taxon>
        <taxon>Dikarya</taxon>
        <taxon>Basidiomycota</taxon>
        <taxon>Agaricomycotina</taxon>
        <taxon>Agaricomycetes</taxon>
        <taxon>Agaricomycetidae</taxon>
        <taxon>Agaricales</taxon>
        <taxon>Agaricineae</taxon>
        <taxon>Psathyrellaceae</taxon>
        <taxon>Ephemerocybe</taxon>
    </lineage>
</organism>
<comment type="caution">
    <text evidence="2">The sequence shown here is derived from an EMBL/GenBank/DDBJ whole genome shotgun (WGS) entry which is preliminary data.</text>
</comment>
<evidence type="ECO:0000256" key="1">
    <source>
        <dbReference type="SAM" id="MobiDB-lite"/>
    </source>
</evidence>
<dbReference type="AlphaFoldDB" id="A0A8H6LWK1"/>
<reference evidence="2 3" key="1">
    <citation type="submission" date="2020-07" db="EMBL/GenBank/DDBJ databases">
        <title>Comparative genomics of pyrophilous fungi reveals a link between fire events and developmental genes.</title>
        <authorList>
            <consortium name="DOE Joint Genome Institute"/>
            <person name="Steindorff A.S."/>
            <person name="Carver A."/>
            <person name="Calhoun S."/>
            <person name="Stillman K."/>
            <person name="Liu H."/>
            <person name="Lipzen A."/>
            <person name="Pangilinan J."/>
            <person name="Labutti K."/>
            <person name="Bruns T.D."/>
            <person name="Grigoriev I.V."/>
        </authorList>
    </citation>
    <scope>NUCLEOTIDE SEQUENCE [LARGE SCALE GENOMIC DNA]</scope>
    <source>
        <strain evidence="2 3">CBS 144469</strain>
    </source>
</reference>